<dbReference type="AlphaFoldDB" id="A0A1H3GR87"/>
<dbReference type="Gene3D" id="1.10.10.60">
    <property type="entry name" value="Homeodomain-like"/>
    <property type="match status" value="1"/>
</dbReference>
<reference evidence="2" key="1">
    <citation type="submission" date="2016-10" db="EMBL/GenBank/DDBJ databases">
        <authorList>
            <person name="Varghese N."/>
            <person name="Submissions S."/>
        </authorList>
    </citation>
    <scope>NUCLEOTIDE SEQUENCE [LARGE SCALE GENOMIC DNA]</scope>
    <source>
        <strain evidence="2">DSM 15718</strain>
    </source>
</reference>
<dbReference type="Proteomes" id="UP000198569">
    <property type="component" value="Unassembled WGS sequence"/>
</dbReference>
<gene>
    <name evidence="1" type="ORF">SAMN05444338_12611</name>
</gene>
<evidence type="ECO:0000313" key="1">
    <source>
        <dbReference type="EMBL" id="SDY05570.1"/>
    </source>
</evidence>
<evidence type="ECO:0000313" key="2">
    <source>
        <dbReference type="Proteomes" id="UP000198569"/>
    </source>
</evidence>
<name>A0A1H3GR87_9FLAO</name>
<dbReference type="OrthoDB" id="1367718at2"/>
<dbReference type="STRING" id="229203.SAMN05444338_12611"/>
<keyword evidence="2" id="KW-1185">Reference proteome</keyword>
<dbReference type="EMBL" id="FNMV01000026">
    <property type="protein sequence ID" value="SDY05570.1"/>
    <property type="molecule type" value="Genomic_DNA"/>
</dbReference>
<protein>
    <submittedName>
        <fullName evidence="1">Uncharacterized protein</fullName>
    </submittedName>
</protein>
<sequence length="129" mass="15621">MEKKYNSKEIAEILNVSDKSVRRYLNSYFYINNGAYEVSEKMLTILKTEHLGQSTDTSVQEFDRVEYFTEEEYQEFHKRLVEYDILKEQLEYHRKSSESHNKQMELILNMMQQRNFIEAKEKKLDESSI</sequence>
<organism evidence="1 2">
    <name type="scientific">Flavobacterium degerlachei</name>
    <dbReference type="NCBI Taxonomy" id="229203"/>
    <lineage>
        <taxon>Bacteria</taxon>
        <taxon>Pseudomonadati</taxon>
        <taxon>Bacteroidota</taxon>
        <taxon>Flavobacteriia</taxon>
        <taxon>Flavobacteriales</taxon>
        <taxon>Flavobacteriaceae</taxon>
        <taxon>Flavobacterium</taxon>
    </lineage>
</organism>
<dbReference type="RefSeq" id="WP_091435318.1">
    <property type="nucleotide sequence ID" value="NZ_FNMV01000026.1"/>
</dbReference>
<accession>A0A1H3GR87</accession>
<proteinExistence type="predicted"/>